<dbReference type="EMBL" id="JAGTXO010000011">
    <property type="protein sequence ID" value="KAG8464898.1"/>
    <property type="molecule type" value="Genomic_DNA"/>
</dbReference>
<dbReference type="Pfam" id="PF09353">
    <property type="entry name" value="DUF1995"/>
    <property type="match status" value="1"/>
</dbReference>
<proteinExistence type="predicted"/>
<evidence type="ECO:0000313" key="3">
    <source>
        <dbReference type="Proteomes" id="UP000751190"/>
    </source>
</evidence>
<organism evidence="2 3">
    <name type="scientific">Diacronema lutheri</name>
    <name type="common">Unicellular marine alga</name>
    <name type="synonym">Monochrysis lutheri</name>
    <dbReference type="NCBI Taxonomy" id="2081491"/>
    <lineage>
        <taxon>Eukaryota</taxon>
        <taxon>Haptista</taxon>
        <taxon>Haptophyta</taxon>
        <taxon>Pavlovophyceae</taxon>
        <taxon>Pavlovales</taxon>
        <taxon>Pavlovaceae</taxon>
        <taxon>Diacronema</taxon>
    </lineage>
</organism>
<dbReference type="PANTHER" id="PTHR34051:SF2">
    <property type="entry name" value="PROTEIN LPA3"/>
    <property type="match status" value="1"/>
</dbReference>
<dbReference type="InterPro" id="IPR044687">
    <property type="entry name" value="LPA3"/>
</dbReference>
<protein>
    <recommendedName>
        <fullName evidence="1">DUF1995 domain-containing protein</fullName>
    </recommendedName>
</protein>
<accession>A0A8J5XDN8</accession>
<dbReference type="AlphaFoldDB" id="A0A8J5XDN8"/>
<dbReference type="InterPro" id="IPR018962">
    <property type="entry name" value="DUF1995"/>
</dbReference>
<reference evidence="2" key="1">
    <citation type="submission" date="2021-05" db="EMBL/GenBank/DDBJ databases">
        <title>The genome of the haptophyte Pavlova lutheri (Diacronema luteri, Pavlovales) - a model for lipid biosynthesis in eukaryotic algae.</title>
        <authorList>
            <person name="Hulatt C.J."/>
            <person name="Posewitz M.C."/>
        </authorList>
    </citation>
    <scope>NUCLEOTIDE SEQUENCE</scope>
    <source>
        <strain evidence="2">NIVA-4/92</strain>
    </source>
</reference>
<keyword evidence="3" id="KW-1185">Reference proteome</keyword>
<evidence type="ECO:0000259" key="1">
    <source>
        <dbReference type="Pfam" id="PF09353"/>
    </source>
</evidence>
<name>A0A8J5XDN8_DIALT</name>
<sequence length="174" mass="19672">VVPAPWAEAYVLLCTTSEQLAEAEQLARKEEGKPIVFFNNRLDALRGELGLPTLPRRALQHRFLSFIRPAYLFAPRSYSASLTRKPYVLPFSGALFRVYPEDYQALLDTGKGTYRRVASTPSRPALSEFREALTSALSDVRQIDSAALLTRSFAARAWFEADAQRQDRSDSWRS</sequence>
<evidence type="ECO:0000313" key="2">
    <source>
        <dbReference type="EMBL" id="KAG8464898.1"/>
    </source>
</evidence>
<dbReference type="OrthoDB" id="2082at2759"/>
<feature type="domain" description="DUF1995" evidence="1">
    <location>
        <begin position="8"/>
        <end position="129"/>
    </location>
</feature>
<dbReference type="PANTHER" id="PTHR34051">
    <property type="entry name" value="PROTEIN LOW PSII ACCUMULATION 3, CHLOROPLASTIC"/>
    <property type="match status" value="1"/>
</dbReference>
<dbReference type="Proteomes" id="UP000751190">
    <property type="component" value="Unassembled WGS sequence"/>
</dbReference>
<gene>
    <name evidence="2" type="ORF">KFE25_012261</name>
</gene>
<feature type="non-terminal residue" evidence="2">
    <location>
        <position position="1"/>
    </location>
</feature>
<comment type="caution">
    <text evidence="2">The sequence shown here is derived from an EMBL/GenBank/DDBJ whole genome shotgun (WGS) entry which is preliminary data.</text>
</comment>